<evidence type="ECO:0000313" key="3">
    <source>
        <dbReference type="Proteomes" id="UP001148018"/>
    </source>
</evidence>
<feature type="domain" description="AB hydrolase-1" evidence="1">
    <location>
        <begin position="15"/>
        <end position="85"/>
    </location>
</feature>
<proteinExistence type="predicted"/>
<comment type="caution">
    <text evidence="2">The sequence shown here is derived from an EMBL/GenBank/DDBJ whole genome shotgun (WGS) entry which is preliminary data.</text>
</comment>
<gene>
    <name evidence="2" type="ORF">NHX12_023026</name>
</gene>
<dbReference type="Proteomes" id="UP001148018">
    <property type="component" value="Unassembled WGS sequence"/>
</dbReference>
<dbReference type="GO" id="GO:0047372">
    <property type="term" value="F:monoacylglycerol lipase activity"/>
    <property type="evidence" value="ECO:0007669"/>
    <property type="project" value="TreeGrafter"/>
</dbReference>
<evidence type="ECO:0000259" key="1">
    <source>
        <dbReference type="Pfam" id="PF00561"/>
    </source>
</evidence>
<dbReference type="InterPro" id="IPR029058">
    <property type="entry name" value="AB_hydrolase_fold"/>
</dbReference>
<dbReference type="InterPro" id="IPR000073">
    <property type="entry name" value="AB_hydrolase_1"/>
</dbReference>
<dbReference type="Gene3D" id="3.40.50.1820">
    <property type="entry name" value="alpha/beta hydrolase"/>
    <property type="match status" value="2"/>
</dbReference>
<dbReference type="GO" id="GO:0004622">
    <property type="term" value="F:phosphatidylcholine lysophospholipase activity"/>
    <property type="evidence" value="ECO:0007669"/>
    <property type="project" value="TreeGrafter"/>
</dbReference>
<dbReference type="Pfam" id="PF00561">
    <property type="entry name" value="Abhydrolase_1"/>
    <property type="match status" value="1"/>
</dbReference>
<dbReference type="GO" id="GO:0005789">
    <property type="term" value="C:endoplasmic reticulum membrane"/>
    <property type="evidence" value="ECO:0007669"/>
    <property type="project" value="TreeGrafter"/>
</dbReference>
<evidence type="ECO:0000313" key="2">
    <source>
        <dbReference type="EMBL" id="KAJ3610936.1"/>
    </source>
</evidence>
<dbReference type="GO" id="GO:0006660">
    <property type="term" value="P:phosphatidylserine catabolic process"/>
    <property type="evidence" value="ECO:0007669"/>
    <property type="project" value="TreeGrafter"/>
</dbReference>
<sequence length="356" mass="40408">MCVHSNRAAHHRVEVVKVLSALGYQVLSLDYRGFGDSTGEPTEESLTTDALWLYRWVKEHSGDSRVIIWGHSLGTGVATNTAVKLMEQGVLFDGVILEGSFKNIREHIPSGFLWCASLSWMATELLFLRDSMDYNTIVFPSDENLKKMRSPLLFLHSEDDHIAWFHNAQQLYQIALSVQGPERVRMVAFEGSLGYLHNGLYKDPRLPTIIKHTVPDHKWKEAQGKDSAWYHSSLKDGSPVIIYLHGFGDSTGEPTEESLTTDALWLYRWVKEHSGDSRVIIWGHSLGTGLKKMRSPLLFLHSEDDHIAWFHNAQQLYQIALSVQGPERVRMVAFEGSLGYLHNGLYKDPRLPTVIK</sequence>
<organism evidence="2 3">
    <name type="scientific">Muraenolepis orangiensis</name>
    <name type="common">Patagonian moray cod</name>
    <dbReference type="NCBI Taxonomy" id="630683"/>
    <lineage>
        <taxon>Eukaryota</taxon>
        <taxon>Metazoa</taxon>
        <taxon>Chordata</taxon>
        <taxon>Craniata</taxon>
        <taxon>Vertebrata</taxon>
        <taxon>Euteleostomi</taxon>
        <taxon>Actinopterygii</taxon>
        <taxon>Neopterygii</taxon>
        <taxon>Teleostei</taxon>
        <taxon>Neoteleostei</taxon>
        <taxon>Acanthomorphata</taxon>
        <taxon>Zeiogadaria</taxon>
        <taxon>Gadariae</taxon>
        <taxon>Gadiformes</taxon>
        <taxon>Muraenolepidoidei</taxon>
        <taxon>Muraenolepididae</taxon>
        <taxon>Muraenolepis</taxon>
    </lineage>
</organism>
<protein>
    <recommendedName>
        <fullName evidence="1">AB hydrolase-1 domain-containing protein</fullName>
    </recommendedName>
</protein>
<dbReference type="PANTHER" id="PTHR12277:SF69">
    <property type="entry name" value="PROTEIN ABHD12B"/>
    <property type="match status" value="1"/>
</dbReference>
<dbReference type="SUPFAM" id="SSF53474">
    <property type="entry name" value="alpha/beta-Hydrolases"/>
    <property type="match status" value="2"/>
</dbReference>
<dbReference type="EMBL" id="JANIIK010000038">
    <property type="protein sequence ID" value="KAJ3610936.1"/>
    <property type="molecule type" value="Genomic_DNA"/>
</dbReference>
<dbReference type="GO" id="GO:0052651">
    <property type="term" value="P:monoacylglycerol catabolic process"/>
    <property type="evidence" value="ECO:0007669"/>
    <property type="project" value="TreeGrafter"/>
</dbReference>
<dbReference type="OrthoDB" id="10249433at2759"/>
<dbReference type="PANTHER" id="PTHR12277">
    <property type="entry name" value="ALPHA/BETA HYDROLASE DOMAIN-CONTAINING PROTEIN"/>
    <property type="match status" value="1"/>
</dbReference>
<accession>A0A9Q0ES60</accession>
<name>A0A9Q0ES60_9TELE</name>
<reference evidence="2" key="1">
    <citation type="submission" date="2022-07" db="EMBL/GenBank/DDBJ databases">
        <title>Chromosome-level genome of Muraenolepis orangiensis.</title>
        <authorList>
            <person name="Kim J."/>
        </authorList>
    </citation>
    <scope>NUCLEOTIDE SEQUENCE</scope>
    <source>
        <strain evidence="2">KU_S4_2022</strain>
        <tissue evidence="2">Muscle</tissue>
    </source>
</reference>
<dbReference type="AlphaFoldDB" id="A0A9Q0ES60"/>
<keyword evidence="3" id="KW-1185">Reference proteome</keyword>